<dbReference type="SUPFAM" id="SSF53098">
    <property type="entry name" value="Ribonuclease H-like"/>
    <property type="match status" value="1"/>
</dbReference>
<dbReference type="EMBL" id="JANAVB010008197">
    <property type="protein sequence ID" value="KAJ6842035.1"/>
    <property type="molecule type" value="Genomic_DNA"/>
</dbReference>
<keyword evidence="2" id="KW-0690">Ribosome biogenesis</keyword>
<evidence type="ECO:0000256" key="2">
    <source>
        <dbReference type="ARBA" id="ARBA00022517"/>
    </source>
</evidence>
<keyword evidence="3" id="KW-0540">Nuclease</keyword>
<keyword evidence="8" id="KW-1185">Reference proteome</keyword>
<dbReference type="AlphaFoldDB" id="A0AAX6HNZ5"/>
<reference evidence="7" key="2">
    <citation type="submission" date="2023-04" db="EMBL/GenBank/DDBJ databases">
        <authorList>
            <person name="Bruccoleri R.E."/>
            <person name="Oakeley E.J."/>
            <person name="Faust A.-M."/>
            <person name="Dessus-Babus S."/>
            <person name="Altorfer M."/>
            <person name="Burckhardt D."/>
            <person name="Oertli M."/>
            <person name="Naumann U."/>
            <person name="Petersen F."/>
            <person name="Wong J."/>
        </authorList>
    </citation>
    <scope>NUCLEOTIDE SEQUENCE</scope>
    <source>
        <strain evidence="7">GSM-AAB239-AS_SAM_17_03QT</strain>
        <tissue evidence="7">Leaf</tissue>
    </source>
</reference>
<reference evidence="7" key="1">
    <citation type="journal article" date="2023" name="GigaByte">
        <title>Genome assembly of the bearded iris, Iris pallida Lam.</title>
        <authorList>
            <person name="Bruccoleri R.E."/>
            <person name="Oakeley E.J."/>
            <person name="Faust A.M.E."/>
            <person name="Altorfer M."/>
            <person name="Dessus-Babus S."/>
            <person name="Burckhardt D."/>
            <person name="Oertli M."/>
            <person name="Naumann U."/>
            <person name="Petersen F."/>
            <person name="Wong J."/>
        </authorList>
    </citation>
    <scope>NUCLEOTIDE SEQUENCE</scope>
    <source>
        <strain evidence="7">GSM-AAB239-AS_SAM_17_03QT</strain>
    </source>
</reference>
<evidence type="ECO:0000256" key="1">
    <source>
        <dbReference type="ARBA" id="ARBA00022490"/>
    </source>
</evidence>
<dbReference type="Proteomes" id="UP001140949">
    <property type="component" value="Unassembled WGS sequence"/>
</dbReference>
<dbReference type="NCBIfam" id="TIGR00250">
    <property type="entry name" value="RNAse_H_YqgF"/>
    <property type="match status" value="1"/>
</dbReference>
<dbReference type="Pfam" id="PF03652">
    <property type="entry name" value="RuvX"/>
    <property type="match status" value="1"/>
</dbReference>
<keyword evidence="1" id="KW-0963">Cytoplasm</keyword>
<evidence type="ECO:0000256" key="4">
    <source>
        <dbReference type="ARBA" id="ARBA00022801"/>
    </source>
</evidence>
<dbReference type="GO" id="GO:0000967">
    <property type="term" value="P:rRNA 5'-end processing"/>
    <property type="evidence" value="ECO:0007669"/>
    <property type="project" value="TreeGrafter"/>
</dbReference>
<dbReference type="SMART" id="SM00732">
    <property type="entry name" value="YqgFc"/>
    <property type="match status" value="1"/>
</dbReference>
<protein>
    <submittedName>
        <fullName evidence="7">Zinc finger SWIM domain-containing protein 7-like isoform X4</fullName>
    </submittedName>
</protein>
<name>A0AAX6HNZ5_IRIPA</name>
<evidence type="ECO:0000313" key="6">
    <source>
        <dbReference type="EMBL" id="KAJ6804920.1"/>
    </source>
</evidence>
<keyword evidence="4" id="KW-0378">Hydrolase</keyword>
<comment type="caution">
    <text evidence="7">The sequence shown here is derived from an EMBL/GenBank/DDBJ whole genome shotgun (WGS) entry which is preliminary data.</text>
</comment>
<gene>
    <name evidence="6" type="ORF">M6B38_185425</name>
    <name evidence="7" type="ORF">M6B38_304230</name>
</gene>
<feature type="domain" description="YqgF/RNase H-like" evidence="5">
    <location>
        <begin position="18"/>
        <end position="123"/>
    </location>
</feature>
<dbReference type="PANTHER" id="PTHR33317:SF1">
    <property type="entry name" value="POLYNUCLEOTIDYL TRANSFERASE, RIBONUCLEASE H-LIKE SUPERFAMILY PROTEIN"/>
    <property type="match status" value="1"/>
</dbReference>
<dbReference type="FunFam" id="3.30.420.140:FF:000008">
    <property type="entry name" value="Putative pre-16S rRNA nuclease"/>
    <property type="match status" value="1"/>
</dbReference>
<organism evidence="7 8">
    <name type="scientific">Iris pallida</name>
    <name type="common">Sweet iris</name>
    <dbReference type="NCBI Taxonomy" id="29817"/>
    <lineage>
        <taxon>Eukaryota</taxon>
        <taxon>Viridiplantae</taxon>
        <taxon>Streptophyta</taxon>
        <taxon>Embryophyta</taxon>
        <taxon>Tracheophyta</taxon>
        <taxon>Spermatophyta</taxon>
        <taxon>Magnoliopsida</taxon>
        <taxon>Liliopsida</taxon>
        <taxon>Asparagales</taxon>
        <taxon>Iridaceae</taxon>
        <taxon>Iridoideae</taxon>
        <taxon>Irideae</taxon>
        <taxon>Iris</taxon>
    </lineage>
</organism>
<evidence type="ECO:0000256" key="3">
    <source>
        <dbReference type="ARBA" id="ARBA00022722"/>
    </source>
</evidence>
<dbReference type="PANTHER" id="PTHR33317">
    <property type="entry name" value="POLYNUCLEOTIDYL TRANSFERASE, RIBONUCLEASE H-LIKE SUPERFAMILY PROTEIN"/>
    <property type="match status" value="1"/>
</dbReference>
<evidence type="ECO:0000313" key="7">
    <source>
        <dbReference type="EMBL" id="KAJ6842035.1"/>
    </source>
</evidence>
<accession>A0AAX6HNZ5</accession>
<evidence type="ECO:0000259" key="5">
    <source>
        <dbReference type="SMART" id="SM00732"/>
    </source>
</evidence>
<evidence type="ECO:0000313" key="8">
    <source>
        <dbReference type="Proteomes" id="UP001140949"/>
    </source>
</evidence>
<sequence length="183" mass="20629">MKLVKPIELFQRLKASPGLLLGLDVGTKYVGFAVSDADNKVALPKSVLVRTKSNINFMAEDFQLLVSKYSLVGFVVGFPFSVLGQSSVEAMQVRLFIEDLRRTGKLEGISYTYWSESYSSLCVEAFLQSIKLPPPTYKTIVDKFAAVGILQEYLDHMDREFKLRDAPKSDEWAKEQFVDLDEA</sequence>
<proteinExistence type="inferred from homology"/>
<dbReference type="InterPro" id="IPR006641">
    <property type="entry name" value="YqgF/RNaseH-like_dom"/>
</dbReference>
<dbReference type="InterPro" id="IPR005227">
    <property type="entry name" value="YqgF"/>
</dbReference>
<dbReference type="CDD" id="cd16964">
    <property type="entry name" value="YqgF"/>
    <property type="match status" value="1"/>
</dbReference>
<dbReference type="Gene3D" id="3.30.420.140">
    <property type="entry name" value="YqgF/RNase H-like domain"/>
    <property type="match status" value="1"/>
</dbReference>
<dbReference type="InterPro" id="IPR012337">
    <property type="entry name" value="RNaseH-like_sf"/>
</dbReference>
<dbReference type="GO" id="GO:0016787">
    <property type="term" value="F:hydrolase activity"/>
    <property type="evidence" value="ECO:0007669"/>
    <property type="project" value="UniProtKB-KW"/>
</dbReference>
<dbReference type="EMBL" id="JANAVB010035817">
    <property type="protein sequence ID" value="KAJ6804920.1"/>
    <property type="molecule type" value="Genomic_DNA"/>
</dbReference>
<dbReference type="HAMAP" id="MF_00651">
    <property type="entry name" value="Nuclease_YqgF"/>
    <property type="match status" value="1"/>
</dbReference>
<dbReference type="GO" id="GO:0004518">
    <property type="term" value="F:nuclease activity"/>
    <property type="evidence" value="ECO:0007669"/>
    <property type="project" value="UniProtKB-KW"/>
</dbReference>
<dbReference type="InterPro" id="IPR037027">
    <property type="entry name" value="YqgF/RNaseH-like_dom_sf"/>
</dbReference>